<reference evidence="1 2" key="1">
    <citation type="submission" date="2020-04" db="EMBL/GenBank/DDBJ databases">
        <authorList>
            <person name="Hogendoorn C."/>
        </authorList>
    </citation>
    <scope>NUCLEOTIDE SEQUENCE [LARGE SCALE GENOMIC DNA]</scope>
    <source>
        <strain evidence="1">COOX1</strain>
    </source>
</reference>
<gene>
    <name evidence="1" type="ORF">COOX1_2527</name>
</gene>
<dbReference type="Proteomes" id="UP000502196">
    <property type="component" value="Chromosome"/>
</dbReference>
<name>A0A6F9EE25_9BACL</name>
<organism evidence="1 2">
    <name type="scientific">Kyrpidia spormannii</name>
    <dbReference type="NCBI Taxonomy" id="2055160"/>
    <lineage>
        <taxon>Bacteria</taxon>
        <taxon>Bacillati</taxon>
        <taxon>Bacillota</taxon>
        <taxon>Bacilli</taxon>
        <taxon>Bacillales</taxon>
        <taxon>Alicyclobacillaceae</taxon>
        <taxon>Kyrpidia</taxon>
    </lineage>
</organism>
<protein>
    <submittedName>
        <fullName evidence="1">Uncharacterized protein</fullName>
    </submittedName>
</protein>
<proteinExistence type="predicted"/>
<evidence type="ECO:0000313" key="2">
    <source>
        <dbReference type="Proteomes" id="UP000502196"/>
    </source>
</evidence>
<dbReference type="EMBL" id="LR792683">
    <property type="protein sequence ID" value="CAB3394659.1"/>
    <property type="molecule type" value="Genomic_DNA"/>
</dbReference>
<accession>A0A6F9EE25</accession>
<dbReference type="AlphaFoldDB" id="A0A6F9EE25"/>
<evidence type="ECO:0000313" key="1">
    <source>
        <dbReference type="EMBL" id="CAB3394659.1"/>
    </source>
</evidence>
<sequence length="25" mass="2606">MAGVNGEGGLVRGTWATKATPYKLK</sequence>